<feature type="chain" id="PRO_5009328064" description="Protein sleepless" evidence="9">
    <location>
        <begin position="20"/>
        <end position="156"/>
    </location>
</feature>
<evidence type="ECO:0000256" key="1">
    <source>
        <dbReference type="ARBA" id="ARBA00004589"/>
    </source>
</evidence>
<dbReference type="KEGG" id="scac:106089375"/>
<dbReference type="Proteomes" id="UP000095300">
    <property type="component" value="Unassembled WGS sequence"/>
</dbReference>
<keyword evidence="8" id="KW-0449">Lipoprotein</keyword>
<evidence type="ECO:0000256" key="6">
    <source>
        <dbReference type="ARBA" id="ARBA00023136"/>
    </source>
</evidence>
<evidence type="ECO:0000256" key="9">
    <source>
        <dbReference type="SAM" id="SignalP"/>
    </source>
</evidence>
<dbReference type="PANTHER" id="PTHR33562">
    <property type="entry name" value="ATILLA, ISOFORM B-RELATED-RELATED"/>
    <property type="match status" value="1"/>
</dbReference>
<evidence type="ECO:0008006" key="12">
    <source>
        <dbReference type="Google" id="ProtNLM"/>
    </source>
</evidence>
<keyword evidence="6" id="KW-0472">Membrane</keyword>
<keyword evidence="3" id="KW-0812">Transmembrane</keyword>
<dbReference type="Pfam" id="PF17064">
    <property type="entry name" value="QVR"/>
    <property type="match status" value="1"/>
</dbReference>
<protein>
    <recommendedName>
        <fullName evidence="12">Protein sleepless</fullName>
    </recommendedName>
</protein>
<evidence type="ECO:0000256" key="2">
    <source>
        <dbReference type="ARBA" id="ARBA00022622"/>
    </source>
</evidence>
<evidence type="ECO:0000313" key="10">
    <source>
        <dbReference type="EnsemblMetazoa" id="SCAU015673-PA"/>
    </source>
</evidence>
<name>A0A1I8QBJ9_STOCA</name>
<reference evidence="10" key="1">
    <citation type="submission" date="2020-05" db="UniProtKB">
        <authorList>
            <consortium name="EnsemblMetazoa"/>
        </authorList>
    </citation>
    <scope>IDENTIFICATION</scope>
    <source>
        <strain evidence="10">USDA</strain>
    </source>
</reference>
<organism evidence="10 11">
    <name type="scientific">Stomoxys calcitrans</name>
    <name type="common">Stable fly</name>
    <name type="synonym">Conops calcitrans</name>
    <dbReference type="NCBI Taxonomy" id="35570"/>
    <lineage>
        <taxon>Eukaryota</taxon>
        <taxon>Metazoa</taxon>
        <taxon>Ecdysozoa</taxon>
        <taxon>Arthropoda</taxon>
        <taxon>Hexapoda</taxon>
        <taxon>Insecta</taxon>
        <taxon>Pterygota</taxon>
        <taxon>Neoptera</taxon>
        <taxon>Endopterygota</taxon>
        <taxon>Diptera</taxon>
        <taxon>Brachycera</taxon>
        <taxon>Muscomorpha</taxon>
        <taxon>Muscoidea</taxon>
        <taxon>Muscidae</taxon>
        <taxon>Stomoxys</taxon>
    </lineage>
</organism>
<feature type="signal peptide" evidence="9">
    <location>
        <begin position="1"/>
        <end position="19"/>
    </location>
</feature>
<proteinExistence type="predicted"/>
<dbReference type="InterPro" id="IPR050975">
    <property type="entry name" value="Sleep_regulator"/>
</dbReference>
<evidence type="ECO:0000256" key="8">
    <source>
        <dbReference type="ARBA" id="ARBA00023288"/>
    </source>
</evidence>
<keyword evidence="7" id="KW-0325">Glycoprotein</keyword>
<evidence type="ECO:0000256" key="5">
    <source>
        <dbReference type="ARBA" id="ARBA00022989"/>
    </source>
</evidence>
<keyword evidence="4 9" id="KW-0732">Signal</keyword>
<dbReference type="InterPro" id="IPR031424">
    <property type="entry name" value="QVR-like"/>
</dbReference>
<evidence type="ECO:0000256" key="7">
    <source>
        <dbReference type="ARBA" id="ARBA00023180"/>
    </source>
</evidence>
<dbReference type="EnsemblMetazoa" id="SCAU015673-RA">
    <property type="protein sequence ID" value="SCAU015673-PA"/>
    <property type="gene ID" value="SCAU015673"/>
</dbReference>
<evidence type="ECO:0000313" key="11">
    <source>
        <dbReference type="Proteomes" id="UP000095300"/>
    </source>
</evidence>
<comment type="subcellular location">
    <subcellularLocation>
        <location evidence="1">Membrane</location>
        <topology evidence="1">Lipid-anchor</topology>
        <topology evidence="1">GPI-anchor</topology>
    </subcellularLocation>
</comment>
<keyword evidence="2" id="KW-0336">GPI-anchor</keyword>
<dbReference type="AlphaFoldDB" id="A0A1I8QBJ9"/>
<dbReference type="VEuPathDB" id="VectorBase:SCAU015673"/>
<evidence type="ECO:0000256" key="3">
    <source>
        <dbReference type="ARBA" id="ARBA00022692"/>
    </source>
</evidence>
<evidence type="ECO:0000256" key="4">
    <source>
        <dbReference type="ARBA" id="ARBA00022729"/>
    </source>
</evidence>
<dbReference type="GO" id="GO:0098552">
    <property type="term" value="C:side of membrane"/>
    <property type="evidence" value="ECO:0007669"/>
    <property type="project" value="UniProtKB-KW"/>
</dbReference>
<dbReference type="GO" id="GO:0030431">
    <property type="term" value="P:sleep"/>
    <property type="evidence" value="ECO:0007669"/>
    <property type="project" value="InterPro"/>
</dbReference>
<accession>A0A1I8QBJ9</accession>
<gene>
    <name evidence="10" type="primary">106089375</name>
</gene>
<keyword evidence="11" id="KW-1185">Reference proteome</keyword>
<dbReference type="GO" id="GO:0032222">
    <property type="term" value="P:regulation of synaptic transmission, cholinergic"/>
    <property type="evidence" value="ECO:0007669"/>
    <property type="project" value="InterPro"/>
</dbReference>
<keyword evidence="5" id="KW-1133">Transmembrane helix</keyword>
<sequence length="156" mass="17802">MMRFAFIIFFLFALNKVESAELKDVLNVATMLAPKKDLISCYQCKNISIAACNNIKSNETRFVKQCEENATGCNKRLFIVDGNTIMERDCYTGKQPFFKDFKCNDNLYDDQKCYICKDNLCNSSISMYALGQNSIIVMLSTVCIAFAVTNAFQRHE</sequence>